<evidence type="ECO:0000313" key="1">
    <source>
        <dbReference type="EMBL" id="RCN28194.1"/>
    </source>
</evidence>
<reference evidence="1 2" key="1">
    <citation type="submission" date="2014-10" db="EMBL/GenBank/DDBJ databases">
        <title>Draft genome of the hookworm Ancylostoma caninum.</title>
        <authorList>
            <person name="Mitreva M."/>
        </authorList>
    </citation>
    <scope>NUCLEOTIDE SEQUENCE [LARGE SCALE GENOMIC DNA]</scope>
    <source>
        <strain evidence="1 2">Baltimore</strain>
    </source>
</reference>
<sequence>MREASMWQEMSKRRCLRVARERHLQLSVSTRLIRRVLRAGAAECLSTNVALRDPRQMCADHESGRVSVHV</sequence>
<accession>A0A368F7Q3</accession>
<dbReference type="EMBL" id="JOJR01002906">
    <property type="protein sequence ID" value="RCN28194.1"/>
    <property type="molecule type" value="Genomic_DNA"/>
</dbReference>
<comment type="caution">
    <text evidence="1">The sequence shown here is derived from an EMBL/GenBank/DDBJ whole genome shotgun (WGS) entry which is preliminary data.</text>
</comment>
<gene>
    <name evidence="1" type="ORF">ANCCAN_26067</name>
</gene>
<protein>
    <submittedName>
        <fullName evidence="1">Uncharacterized protein</fullName>
    </submittedName>
</protein>
<evidence type="ECO:0000313" key="2">
    <source>
        <dbReference type="Proteomes" id="UP000252519"/>
    </source>
</evidence>
<dbReference type="Proteomes" id="UP000252519">
    <property type="component" value="Unassembled WGS sequence"/>
</dbReference>
<organism evidence="1 2">
    <name type="scientific">Ancylostoma caninum</name>
    <name type="common">Dog hookworm</name>
    <dbReference type="NCBI Taxonomy" id="29170"/>
    <lineage>
        <taxon>Eukaryota</taxon>
        <taxon>Metazoa</taxon>
        <taxon>Ecdysozoa</taxon>
        <taxon>Nematoda</taxon>
        <taxon>Chromadorea</taxon>
        <taxon>Rhabditida</taxon>
        <taxon>Rhabditina</taxon>
        <taxon>Rhabditomorpha</taxon>
        <taxon>Strongyloidea</taxon>
        <taxon>Ancylostomatidae</taxon>
        <taxon>Ancylostomatinae</taxon>
        <taxon>Ancylostoma</taxon>
    </lineage>
</organism>
<name>A0A368F7Q3_ANCCA</name>
<keyword evidence="2" id="KW-1185">Reference proteome</keyword>
<proteinExistence type="predicted"/>
<dbReference type="AlphaFoldDB" id="A0A368F7Q3"/>